<feature type="domain" description="Phospholipase A2 inhibitor N-terminal" evidence="8">
    <location>
        <begin position="21"/>
        <end position="102"/>
    </location>
</feature>
<keyword evidence="4" id="KW-0593">Phospholipase A2 inhibitor</keyword>
<dbReference type="CDD" id="cd23572">
    <property type="entry name" value="TFP_LU_ECD_PINLYP_rpt2"/>
    <property type="match status" value="1"/>
</dbReference>
<dbReference type="Pfam" id="PF02988">
    <property type="entry name" value="PLA2_inh"/>
    <property type="match status" value="1"/>
</dbReference>
<feature type="signal peptide" evidence="6">
    <location>
        <begin position="1"/>
        <end position="19"/>
    </location>
</feature>
<keyword evidence="3" id="KW-0964">Secreted</keyword>
<evidence type="ECO:0000256" key="5">
    <source>
        <dbReference type="ARBA" id="ARBA00023157"/>
    </source>
</evidence>
<comment type="similarity">
    <text evidence="2">Belongs to the CNF-like-inhibitor family.</text>
</comment>
<sequence>MKALLELFFFTLLLTIGASLDCETCMVFNTDNIECQKKTCDAGQDTCVVGVSKTSVDGQSILSSVKTCQSSDICNLLAPVHMHFGKDRVIQANGGCCTGDACITASPQLPPVNTTTNGKQCPACFSLASCNPEMVDCTGSEDYCFEVVTQLMAGQSMSTTLKGCTTESFCTAIQSGKVNLANIGVSLAKAECQPASRAVPSA</sequence>
<evidence type="ECO:0000259" key="7">
    <source>
        <dbReference type="Pfam" id="PF00021"/>
    </source>
</evidence>
<feature type="domain" description="UPAR/Ly6" evidence="7">
    <location>
        <begin position="118"/>
        <end position="180"/>
    </location>
</feature>
<dbReference type="InterPro" id="IPR004126">
    <property type="entry name" value="PLipase_A2_inh_N"/>
</dbReference>
<proteinExistence type="inferred from homology"/>
<protein>
    <submittedName>
        <fullName evidence="9">A2 inhibitor and Ly6 PLAUR domain-containing protein-like</fullName>
    </submittedName>
</protein>
<dbReference type="InterPro" id="IPR045860">
    <property type="entry name" value="Snake_toxin-like_sf"/>
</dbReference>
<dbReference type="AlphaFoldDB" id="A0AA35KMX9"/>
<accession>A0AA35KMX9</accession>
<evidence type="ECO:0000256" key="1">
    <source>
        <dbReference type="ARBA" id="ARBA00004613"/>
    </source>
</evidence>
<dbReference type="GO" id="GO:0005576">
    <property type="term" value="C:extracellular region"/>
    <property type="evidence" value="ECO:0007669"/>
    <property type="project" value="UniProtKB-SubCell"/>
</dbReference>
<evidence type="ECO:0000313" key="9">
    <source>
        <dbReference type="EMBL" id="CAI5781125.1"/>
    </source>
</evidence>
<evidence type="ECO:0000256" key="4">
    <source>
        <dbReference type="ARBA" id="ARBA00023005"/>
    </source>
</evidence>
<reference evidence="9" key="1">
    <citation type="submission" date="2022-12" db="EMBL/GenBank/DDBJ databases">
        <authorList>
            <person name="Alioto T."/>
            <person name="Alioto T."/>
            <person name="Gomez Garrido J."/>
        </authorList>
    </citation>
    <scope>NUCLEOTIDE SEQUENCE</scope>
</reference>
<dbReference type="Pfam" id="PF00021">
    <property type="entry name" value="UPAR_LY6"/>
    <property type="match status" value="1"/>
</dbReference>
<evidence type="ECO:0000259" key="8">
    <source>
        <dbReference type="Pfam" id="PF02988"/>
    </source>
</evidence>
<dbReference type="InterPro" id="IPR050918">
    <property type="entry name" value="CNF-like_PLA2_Inhibitor"/>
</dbReference>
<dbReference type="GO" id="GO:0019834">
    <property type="term" value="F:phospholipase A2 inhibitor activity"/>
    <property type="evidence" value="ECO:0007669"/>
    <property type="project" value="UniProtKB-KW"/>
</dbReference>
<gene>
    <name evidence="9" type="ORF">PODLI_1B039027</name>
</gene>
<evidence type="ECO:0000256" key="6">
    <source>
        <dbReference type="SAM" id="SignalP"/>
    </source>
</evidence>
<keyword evidence="5" id="KW-1015">Disulfide bond</keyword>
<dbReference type="EMBL" id="OX395133">
    <property type="protein sequence ID" value="CAI5781125.1"/>
    <property type="molecule type" value="Genomic_DNA"/>
</dbReference>
<keyword evidence="10" id="KW-1185">Reference proteome</keyword>
<dbReference type="Gene3D" id="2.10.60.10">
    <property type="entry name" value="CD59"/>
    <property type="match status" value="2"/>
</dbReference>
<evidence type="ECO:0000256" key="2">
    <source>
        <dbReference type="ARBA" id="ARBA00006570"/>
    </source>
</evidence>
<evidence type="ECO:0000256" key="3">
    <source>
        <dbReference type="ARBA" id="ARBA00022525"/>
    </source>
</evidence>
<name>A0AA35KMX9_9SAUR</name>
<dbReference type="SUPFAM" id="SSF57302">
    <property type="entry name" value="Snake toxin-like"/>
    <property type="match status" value="2"/>
</dbReference>
<keyword evidence="6" id="KW-0732">Signal</keyword>
<dbReference type="PANTHER" id="PTHR20914">
    <property type="entry name" value="LY6/PLAUR DOMAIN-CONTAINING PROTEIN 8"/>
    <property type="match status" value="1"/>
</dbReference>
<dbReference type="Proteomes" id="UP001178461">
    <property type="component" value="Chromosome 8"/>
</dbReference>
<dbReference type="PANTHER" id="PTHR20914:SF30">
    <property type="entry name" value="LY6_PLAUR DOMAIN CONTAINING 9"/>
    <property type="match status" value="1"/>
</dbReference>
<evidence type="ECO:0000313" key="10">
    <source>
        <dbReference type="Proteomes" id="UP001178461"/>
    </source>
</evidence>
<feature type="chain" id="PRO_5041302614" evidence="6">
    <location>
        <begin position="20"/>
        <end position="202"/>
    </location>
</feature>
<dbReference type="CDD" id="cd23588">
    <property type="entry name" value="TFP_LU_ECD_PLIG"/>
    <property type="match status" value="1"/>
</dbReference>
<organism evidence="9 10">
    <name type="scientific">Podarcis lilfordi</name>
    <name type="common">Lilford's wall lizard</name>
    <dbReference type="NCBI Taxonomy" id="74358"/>
    <lineage>
        <taxon>Eukaryota</taxon>
        <taxon>Metazoa</taxon>
        <taxon>Chordata</taxon>
        <taxon>Craniata</taxon>
        <taxon>Vertebrata</taxon>
        <taxon>Euteleostomi</taxon>
        <taxon>Lepidosauria</taxon>
        <taxon>Squamata</taxon>
        <taxon>Bifurcata</taxon>
        <taxon>Unidentata</taxon>
        <taxon>Episquamata</taxon>
        <taxon>Laterata</taxon>
        <taxon>Lacertibaenia</taxon>
        <taxon>Lacertidae</taxon>
        <taxon>Podarcis</taxon>
    </lineage>
</organism>
<dbReference type="InterPro" id="IPR016054">
    <property type="entry name" value="LY6_UPA_recep-like"/>
</dbReference>
<comment type="subcellular location">
    <subcellularLocation>
        <location evidence="1">Secreted</location>
    </subcellularLocation>
</comment>